<accession>R0G2G0</accession>
<feature type="compositionally biased region" description="Polar residues" evidence="1">
    <location>
        <begin position="197"/>
        <end position="220"/>
    </location>
</feature>
<feature type="compositionally biased region" description="Low complexity" evidence="1">
    <location>
        <begin position="144"/>
        <end position="155"/>
    </location>
</feature>
<feature type="region of interest" description="Disordered" evidence="1">
    <location>
        <begin position="356"/>
        <end position="375"/>
    </location>
</feature>
<sequence>QTYLGEWRRQILSLSLMDSLVASYASSDEEEEPQHRREAFTVKSSKPSSSSSSLFSVIPQPKEARSSEDGNLGSSSSRVKSSPFLSSLPPPKSSISRQQGPTPSSIPKRVVQIRLPVNPRPSNFDDEDDEEEEKARKKRKQMESASASHDSSVKSFLSAMPAPKKSSQTLGALPSLGSGSGRRSNLETETPAVAIPQTESGSSDQNQSYESFSHSNSGTEQAGGVDNYYAAGYSGYETNHSESVGYDASSYGGNTWNGGGYEATTGLPEAVVAMDSGARRGRRGRNQMPEIVEVKQDELMKNRPRADQVKSTGIAFGPAYQPETSSSKGKVSKLHKRKHQITALFMDMKHKETELTERRSRGLLTKAETQAKYGW</sequence>
<evidence type="ECO:0000313" key="2">
    <source>
        <dbReference type="EMBL" id="EOA29612.1"/>
    </source>
</evidence>
<proteinExistence type="predicted"/>
<feature type="region of interest" description="Disordered" evidence="1">
    <location>
        <begin position="316"/>
        <end position="336"/>
    </location>
</feature>
<dbReference type="KEGG" id="crb:17893386"/>
<protein>
    <recommendedName>
        <fullName evidence="4">Proline-rich protein PRCC</fullName>
    </recommendedName>
</protein>
<dbReference type="eggNOG" id="KOG3903">
    <property type="taxonomic scope" value="Eukaryota"/>
</dbReference>
<feature type="non-terminal residue" evidence="2">
    <location>
        <position position="1"/>
    </location>
</feature>
<gene>
    <name evidence="2" type="ORF">CARUB_v10013965mg</name>
</gene>
<dbReference type="PANTHER" id="PTHR13621">
    <property type="entry name" value="PROLINE-RICH PROTEIN PRCC"/>
    <property type="match status" value="1"/>
</dbReference>
<feature type="compositionally biased region" description="Low complexity" evidence="1">
    <location>
        <begin position="44"/>
        <end position="56"/>
    </location>
</feature>
<dbReference type="OrthoDB" id="206969at2759"/>
<dbReference type="EMBL" id="KB870807">
    <property type="protein sequence ID" value="EOA29612.1"/>
    <property type="molecule type" value="Genomic_DNA"/>
</dbReference>
<dbReference type="GO" id="GO:0005634">
    <property type="term" value="C:nucleus"/>
    <property type="evidence" value="ECO:0007669"/>
    <property type="project" value="TreeGrafter"/>
</dbReference>
<evidence type="ECO:0008006" key="4">
    <source>
        <dbReference type="Google" id="ProtNLM"/>
    </source>
</evidence>
<evidence type="ECO:0000313" key="3">
    <source>
        <dbReference type="Proteomes" id="UP000029121"/>
    </source>
</evidence>
<dbReference type="PANTHER" id="PTHR13621:SF2">
    <property type="entry name" value="PROLINE-RICH PROTEIN PRCC"/>
    <property type="match status" value="1"/>
</dbReference>
<feature type="compositionally biased region" description="Low complexity" evidence="1">
    <location>
        <begin position="170"/>
        <end position="183"/>
    </location>
</feature>
<evidence type="ECO:0000256" key="1">
    <source>
        <dbReference type="SAM" id="MobiDB-lite"/>
    </source>
</evidence>
<reference evidence="3" key="1">
    <citation type="journal article" date="2013" name="Nat. Genet.">
        <title>The Capsella rubella genome and the genomic consequences of rapid mating system evolution.</title>
        <authorList>
            <person name="Slotte T."/>
            <person name="Hazzouri K.M."/>
            <person name="Agren J.A."/>
            <person name="Koenig D."/>
            <person name="Maumus F."/>
            <person name="Guo Y.L."/>
            <person name="Steige K."/>
            <person name="Platts A.E."/>
            <person name="Escobar J.S."/>
            <person name="Newman L.K."/>
            <person name="Wang W."/>
            <person name="Mandakova T."/>
            <person name="Vello E."/>
            <person name="Smith L.M."/>
            <person name="Henz S.R."/>
            <person name="Steffen J."/>
            <person name="Takuno S."/>
            <person name="Brandvain Y."/>
            <person name="Coop G."/>
            <person name="Andolfatto P."/>
            <person name="Hu T.T."/>
            <person name="Blanchette M."/>
            <person name="Clark R.M."/>
            <person name="Quesneville H."/>
            <person name="Nordborg M."/>
            <person name="Gaut B.S."/>
            <person name="Lysak M.A."/>
            <person name="Jenkins J."/>
            <person name="Grimwood J."/>
            <person name="Chapman J."/>
            <person name="Prochnik S."/>
            <person name="Shu S."/>
            <person name="Rokhsar D."/>
            <person name="Schmutz J."/>
            <person name="Weigel D."/>
            <person name="Wright S.I."/>
        </authorList>
    </citation>
    <scope>NUCLEOTIDE SEQUENCE [LARGE SCALE GENOMIC DNA]</scope>
    <source>
        <strain evidence="3">cv. Monte Gargano</strain>
    </source>
</reference>
<dbReference type="AlphaFoldDB" id="R0G2G0"/>
<feature type="region of interest" description="Disordered" evidence="1">
    <location>
        <begin position="24"/>
        <end position="223"/>
    </location>
</feature>
<keyword evidence="3" id="KW-1185">Reference proteome</keyword>
<dbReference type="Pfam" id="PF10253">
    <property type="entry name" value="PRCC"/>
    <property type="match status" value="1"/>
</dbReference>
<feature type="compositionally biased region" description="Low complexity" evidence="1">
    <location>
        <begin position="69"/>
        <end position="87"/>
    </location>
</feature>
<dbReference type="InterPro" id="IPR018800">
    <property type="entry name" value="PRCC"/>
</dbReference>
<dbReference type="Proteomes" id="UP000029121">
    <property type="component" value="Unassembled WGS sequence"/>
</dbReference>
<name>R0G2G0_9BRAS</name>
<organism evidence="2 3">
    <name type="scientific">Capsella rubella</name>
    <dbReference type="NCBI Taxonomy" id="81985"/>
    <lineage>
        <taxon>Eukaryota</taxon>
        <taxon>Viridiplantae</taxon>
        <taxon>Streptophyta</taxon>
        <taxon>Embryophyta</taxon>
        <taxon>Tracheophyta</taxon>
        <taxon>Spermatophyta</taxon>
        <taxon>Magnoliopsida</taxon>
        <taxon>eudicotyledons</taxon>
        <taxon>Gunneridae</taxon>
        <taxon>Pentapetalae</taxon>
        <taxon>rosids</taxon>
        <taxon>malvids</taxon>
        <taxon>Brassicales</taxon>
        <taxon>Brassicaceae</taxon>
        <taxon>Camelineae</taxon>
        <taxon>Capsella</taxon>
    </lineage>
</organism>
<dbReference type="STRING" id="81985.R0G2G0"/>